<name>A0ABV1QV48_9HYPH</name>
<reference evidence="2 3" key="1">
    <citation type="submission" date="2024-06" db="EMBL/GenBank/DDBJ databases">
        <authorList>
            <person name="Campbell A.G."/>
        </authorList>
    </citation>
    <scope>NUCLEOTIDE SEQUENCE [LARGE SCALE GENOMIC DNA]</scope>
    <source>
        <strain evidence="2 3">EM12</strain>
    </source>
</reference>
<dbReference type="InterPro" id="IPR004919">
    <property type="entry name" value="GmrSD_N"/>
</dbReference>
<feature type="domain" description="GmrSD restriction endonucleases N-terminal" evidence="1">
    <location>
        <begin position="18"/>
        <end position="174"/>
    </location>
</feature>
<evidence type="ECO:0000313" key="3">
    <source>
        <dbReference type="Proteomes" id="UP001480955"/>
    </source>
</evidence>
<organism evidence="2 3">
    <name type="scientific">Methylorubrum podarium</name>
    <dbReference type="NCBI Taxonomy" id="200476"/>
    <lineage>
        <taxon>Bacteria</taxon>
        <taxon>Pseudomonadati</taxon>
        <taxon>Pseudomonadota</taxon>
        <taxon>Alphaproteobacteria</taxon>
        <taxon>Hyphomicrobiales</taxon>
        <taxon>Methylobacteriaceae</taxon>
        <taxon>Methylorubrum</taxon>
    </lineage>
</organism>
<dbReference type="Proteomes" id="UP001480955">
    <property type="component" value="Unassembled WGS sequence"/>
</dbReference>
<evidence type="ECO:0000313" key="2">
    <source>
        <dbReference type="EMBL" id="MER2253288.1"/>
    </source>
</evidence>
<dbReference type="Pfam" id="PF03235">
    <property type="entry name" value="GmrSD_N"/>
    <property type="match status" value="1"/>
</dbReference>
<sequence>MKEIQTNKTVYRVSDFISWQRDGTLELNPNFQRRPVWKPGAKSYLIDTILRGLPMPIIFLRDLRSDLKTFKSKRDVVDGQQRIRTVLSFIAPESLNDYDASRDDFKISRVHSKEYAGRRFSDLPQAAQQRILDYTFSVHSFSADTDDREILQIFARMNSTGVKLNEQELRNAEYYGSFKQLSYELATEQLNRWREWKIFTPNQIARMYEVEFTSELMIIMLQGIGSKSKPNIDSFYKSYDDDFPDSDEVSRRFRDILDTIENSYEPKTVTELFGSRSLFYALFATIYGLRYSLRSAFVSTERLNRERGKPITMAAIDAMQAAARAIHSGRDVPQLVAQSLRGATSDAASRREIIKYFAGEDNDPCPQQS</sequence>
<comment type="caution">
    <text evidence="2">The sequence shown here is derived from an EMBL/GenBank/DDBJ whole genome shotgun (WGS) entry which is preliminary data.</text>
</comment>
<keyword evidence="3" id="KW-1185">Reference proteome</keyword>
<dbReference type="PANTHER" id="PTHR39639">
    <property type="entry name" value="CHROMOSOME 16, WHOLE GENOME SHOTGUN SEQUENCE"/>
    <property type="match status" value="1"/>
</dbReference>
<evidence type="ECO:0000259" key="1">
    <source>
        <dbReference type="Pfam" id="PF03235"/>
    </source>
</evidence>
<protein>
    <submittedName>
        <fullName evidence="2">DUF262 domain-containing protein</fullName>
    </submittedName>
</protein>
<accession>A0ABV1QV48</accession>
<gene>
    <name evidence="2" type="ORF">ABS772_25530</name>
</gene>
<proteinExistence type="predicted"/>
<dbReference type="RefSeq" id="WP_350397470.1">
    <property type="nucleotide sequence ID" value="NZ_JBELQE010000133.1"/>
</dbReference>
<dbReference type="PANTHER" id="PTHR39639:SF1">
    <property type="entry name" value="DUF262 DOMAIN-CONTAINING PROTEIN"/>
    <property type="match status" value="1"/>
</dbReference>
<dbReference type="EMBL" id="JBELQE010000133">
    <property type="protein sequence ID" value="MER2253288.1"/>
    <property type="molecule type" value="Genomic_DNA"/>
</dbReference>